<feature type="compositionally biased region" description="Polar residues" evidence="1">
    <location>
        <begin position="69"/>
        <end position="87"/>
    </location>
</feature>
<protein>
    <submittedName>
        <fullName evidence="2">Uncharacterized protein</fullName>
    </submittedName>
</protein>
<evidence type="ECO:0000313" key="2">
    <source>
        <dbReference type="EMBL" id="MPC20010.1"/>
    </source>
</evidence>
<feature type="region of interest" description="Disordered" evidence="1">
    <location>
        <begin position="22"/>
        <end position="88"/>
    </location>
</feature>
<dbReference type="AlphaFoldDB" id="A0A5B7DF67"/>
<evidence type="ECO:0000313" key="3">
    <source>
        <dbReference type="Proteomes" id="UP000324222"/>
    </source>
</evidence>
<gene>
    <name evidence="2" type="ORF">E2C01_012939</name>
</gene>
<comment type="caution">
    <text evidence="2">The sequence shown here is derived from an EMBL/GenBank/DDBJ whole genome shotgun (WGS) entry which is preliminary data.</text>
</comment>
<feature type="compositionally biased region" description="Basic and acidic residues" evidence="1">
    <location>
        <begin position="50"/>
        <end position="60"/>
    </location>
</feature>
<dbReference type="EMBL" id="VSRR010000825">
    <property type="protein sequence ID" value="MPC20010.1"/>
    <property type="molecule type" value="Genomic_DNA"/>
</dbReference>
<name>A0A5B7DF67_PORTR</name>
<dbReference type="Proteomes" id="UP000324222">
    <property type="component" value="Unassembled WGS sequence"/>
</dbReference>
<reference evidence="2 3" key="1">
    <citation type="submission" date="2019-05" db="EMBL/GenBank/DDBJ databases">
        <title>Another draft genome of Portunus trituberculatus and its Hox gene families provides insights of decapod evolution.</title>
        <authorList>
            <person name="Jeong J.-H."/>
            <person name="Song I."/>
            <person name="Kim S."/>
            <person name="Choi T."/>
            <person name="Kim D."/>
            <person name="Ryu S."/>
            <person name="Kim W."/>
        </authorList>
    </citation>
    <scope>NUCLEOTIDE SEQUENCE [LARGE SCALE GENOMIC DNA]</scope>
    <source>
        <tissue evidence="2">Muscle</tissue>
    </source>
</reference>
<organism evidence="2 3">
    <name type="scientific">Portunus trituberculatus</name>
    <name type="common">Swimming crab</name>
    <name type="synonym">Neptunus trituberculatus</name>
    <dbReference type="NCBI Taxonomy" id="210409"/>
    <lineage>
        <taxon>Eukaryota</taxon>
        <taxon>Metazoa</taxon>
        <taxon>Ecdysozoa</taxon>
        <taxon>Arthropoda</taxon>
        <taxon>Crustacea</taxon>
        <taxon>Multicrustacea</taxon>
        <taxon>Malacostraca</taxon>
        <taxon>Eumalacostraca</taxon>
        <taxon>Eucarida</taxon>
        <taxon>Decapoda</taxon>
        <taxon>Pleocyemata</taxon>
        <taxon>Brachyura</taxon>
        <taxon>Eubrachyura</taxon>
        <taxon>Portunoidea</taxon>
        <taxon>Portunidae</taxon>
        <taxon>Portuninae</taxon>
        <taxon>Portunus</taxon>
    </lineage>
</organism>
<evidence type="ECO:0000256" key="1">
    <source>
        <dbReference type="SAM" id="MobiDB-lite"/>
    </source>
</evidence>
<keyword evidence="3" id="KW-1185">Reference proteome</keyword>
<proteinExistence type="predicted"/>
<accession>A0A5B7DF67</accession>
<sequence>MAYPSSVHSQYTRFIKRTRHLPIKKRVLRTNEPTEKRQHQGAQLENETEADGRNCPREAAHLYTPPRTRVQQLDDTGPGPSSLQSTSDKADCGLLQCLCE</sequence>